<name>A0A7S3CS80_9SPIT</name>
<reference evidence="3" key="1">
    <citation type="submission" date="2021-01" db="EMBL/GenBank/DDBJ databases">
        <authorList>
            <person name="Corre E."/>
            <person name="Pelletier E."/>
            <person name="Niang G."/>
            <person name="Scheremetjew M."/>
            <person name="Finn R."/>
            <person name="Kale V."/>
            <person name="Holt S."/>
            <person name="Cochrane G."/>
            <person name="Meng A."/>
            <person name="Brown T."/>
            <person name="Cohen L."/>
        </authorList>
    </citation>
    <scope>NUCLEOTIDE SEQUENCE</scope>
    <source>
        <strain evidence="3">Ras09</strain>
    </source>
</reference>
<proteinExistence type="predicted"/>
<protein>
    <submittedName>
        <fullName evidence="3">Uncharacterized protein</fullName>
    </submittedName>
</protein>
<dbReference type="EMBL" id="HBIA01011997">
    <property type="protein sequence ID" value="CAE0234263.1"/>
    <property type="molecule type" value="Transcribed_RNA"/>
</dbReference>
<dbReference type="AlphaFoldDB" id="A0A7S3CS80"/>
<sequence>MVRVQDKKEERQRLVKKLELEKQEKSEIDAKNEKLLDSIRREQDRANLHQKRMEMKLKELPDDLRESILFKIRDQGSSMMLNSILLENPSFSNHMADSKPRRTLKVSKSLSDH</sequence>
<gene>
    <name evidence="3" type="ORF">SRAS04492_LOCUS6067</name>
</gene>
<feature type="region of interest" description="Disordered" evidence="2">
    <location>
        <begin position="91"/>
        <end position="113"/>
    </location>
</feature>
<evidence type="ECO:0000313" key="3">
    <source>
        <dbReference type="EMBL" id="CAE0234263.1"/>
    </source>
</evidence>
<accession>A0A7S3CS80</accession>
<feature type="coiled-coil region" evidence="1">
    <location>
        <begin position="1"/>
        <end position="31"/>
    </location>
</feature>
<keyword evidence="1" id="KW-0175">Coiled coil</keyword>
<evidence type="ECO:0000256" key="1">
    <source>
        <dbReference type="SAM" id="Coils"/>
    </source>
</evidence>
<evidence type="ECO:0000256" key="2">
    <source>
        <dbReference type="SAM" id="MobiDB-lite"/>
    </source>
</evidence>
<organism evidence="3">
    <name type="scientific">Strombidium rassoulzadegani</name>
    <dbReference type="NCBI Taxonomy" id="1082188"/>
    <lineage>
        <taxon>Eukaryota</taxon>
        <taxon>Sar</taxon>
        <taxon>Alveolata</taxon>
        <taxon>Ciliophora</taxon>
        <taxon>Intramacronucleata</taxon>
        <taxon>Spirotrichea</taxon>
        <taxon>Oligotrichia</taxon>
        <taxon>Strombidiidae</taxon>
        <taxon>Strombidium</taxon>
    </lineage>
</organism>